<keyword evidence="1" id="KW-0732">Signal</keyword>
<organism evidence="2 3">
    <name type="scientific">Acaulospora morrowiae</name>
    <dbReference type="NCBI Taxonomy" id="94023"/>
    <lineage>
        <taxon>Eukaryota</taxon>
        <taxon>Fungi</taxon>
        <taxon>Fungi incertae sedis</taxon>
        <taxon>Mucoromycota</taxon>
        <taxon>Glomeromycotina</taxon>
        <taxon>Glomeromycetes</taxon>
        <taxon>Diversisporales</taxon>
        <taxon>Acaulosporaceae</taxon>
        <taxon>Acaulospora</taxon>
    </lineage>
</organism>
<dbReference type="EMBL" id="CAJVPV010008979">
    <property type="protein sequence ID" value="CAG8636917.1"/>
    <property type="molecule type" value="Genomic_DNA"/>
</dbReference>
<keyword evidence="3" id="KW-1185">Reference proteome</keyword>
<comment type="caution">
    <text evidence="2">The sequence shown here is derived from an EMBL/GenBank/DDBJ whole genome shotgun (WGS) entry which is preliminary data.</text>
</comment>
<evidence type="ECO:0000313" key="3">
    <source>
        <dbReference type="Proteomes" id="UP000789342"/>
    </source>
</evidence>
<protein>
    <submittedName>
        <fullName evidence="2">9491_t:CDS:1</fullName>
    </submittedName>
</protein>
<dbReference type="Proteomes" id="UP000789342">
    <property type="component" value="Unassembled WGS sequence"/>
</dbReference>
<feature type="chain" id="PRO_5040501501" evidence="1">
    <location>
        <begin position="18"/>
        <end position="41"/>
    </location>
</feature>
<feature type="non-terminal residue" evidence="2">
    <location>
        <position position="41"/>
    </location>
</feature>
<proteinExistence type="predicted"/>
<feature type="signal peptide" evidence="1">
    <location>
        <begin position="1"/>
        <end position="17"/>
    </location>
</feature>
<evidence type="ECO:0000313" key="2">
    <source>
        <dbReference type="EMBL" id="CAG8636917.1"/>
    </source>
</evidence>
<name>A0A9N9DFY9_9GLOM</name>
<evidence type="ECO:0000256" key="1">
    <source>
        <dbReference type="SAM" id="SignalP"/>
    </source>
</evidence>
<dbReference type="AlphaFoldDB" id="A0A9N9DFY9"/>
<gene>
    <name evidence="2" type="ORF">AMORRO_LOCUS9344</name>
</gene>
<dbReference type="PROSITE" id="PS51257">
    <property type="entry name" value="PROKAR_LIPOPROTEIN"/>
    <property type="match status" value="1"/>
</dbReference>
<sequence length="41" mass="4505">MKISLFTIFLLSASAACQFVGRGTGSNPSLLVWKYSKRNPD</sequence>
<accession>A0A9N9DFY9</accession>
<reference evidence="2" key="1">
    <citation type="submission" date="2021-06" db="EMBL/GenBank/DDBJ databases">
        <authorList>
            <person name="Kallberg Y."/>
            <person name="Tangrot J."/>
            <person name="Rosling A."/>
        </authorList>
    </citation>
    <scope>NUCLEOTIDE SEQUENCE</scope>
    <source>
        <strain evidence="2">CL551</strain>
    </source>
</reference>